<dbReference type="SUPFAM" id="SSF56059">
    <property type="entry name" value="Glutathione synthetase ATP-binding domain-like"/>
    <property type="match status" value="1"/>
</dbReference>
<reference evidence="8" key="1">
    <citation type="journal article" date="2014" name="Int. J. Syst. Evol. Microbiol.">
        <title>Complete genome sequence of Corynebacterium casei LMG S-19264T (=DSM 44701T), isolated from a smear-ripened cheese.</title>
        <authorList>
            <consortium name="US DOE Joint Genome Institute (JGI-PGF)"/>
            <person name="Walter F."/>
            <person name="Albersmeier A."/>
            <person name="Kalinowski J."/>
            <person name="Ruckert C."/>
        </authorList>
    </citation>
    <scope>NUCLEOTIDE SEQUENCE</scope>
    <source>
        <strain evidence="8">CGMCC 1.6293</strain>
    </source>
</reference>
<evidence type="ECO:0000256" key="5">
    <source>
        <dbReference type="ARBA" id="ARBA00060888"/>
    </source>
</evidence>
<evidence type="ECO:0000313" key="8">
    <source>
        <dbReference type="EMBL" id="GGM12475.1"/>
    </source>
</evidence>
<keyword evidence="4 6" id="KW-0067">ATP-binding</keyword>
<dbReference type="GO" id="GO:0046872">
    <property type="term" value="F:metal ion binding"/>
    <property type="evidence" value="ECO:0007669"/>
    <property type="project" value="InterPro"/>
</dbReference>
<dbReference type="Proteomes" id="UP000649829">
    <property type="component" value="Unassembled WGS sequence"/>
</dbReference>
<dbReference type="Gene3D" id="3.40.50.720">
    <property type="entry name" value="NAD(P)-binding Rossmann-like Domain"/>
    <property type="match status" value="1"/>
</dbReference>
<dbReference type="FunFam" id="3.30.1490.20:FF:000020">
    <property type="entry name" value="Protein lysine acetyltransferase"/>
    <property type="match status" value="1"/>
</dbReference>
<dbReference type="EMBL" id="BMLF01000004">
    <property type="protein sequence ID" value="GGM12475.1"/>
    <property type="molecule type" value="Genomic_DNA"/>
</dbReference>
<dbReference type="AlphaFoldDB" id="A0A917WKV6"/>
<keyword evidence="2 8" id="KW-0436">Ligase</keyword>
<evidence type="ECO:0000256" key="4">
    <source>
        <dbReference type="ARBA" id="ARBA00022840"/>
    </source>
</evidence>
<dbReference type="PANTHER" id="PTHR43334">
    <property type="entry name" value="ACETATE--COA LIGASE [ADP-FORMING]"/>
    <property type="match status" value="1"/>
</dbReference>
<dbReference type="RefSeq" id="WP_028288397.1">
    <property type="nucleotide sequence ID" value="NZ_BMLF01000004.1"/>
</dbReference>
<dbReference type="SUPFAM" id="SSF51735">
    <property type="entry name" value="NAD(P)-binding Rossmann-fold domains"/>
    <property type="match status" value="1"/>
</dbReference>
<dbReference type="GO" id="GO:0006099">
    <property type="term" value="P:tricarboxylic acid cycle"/>
    <property type="evidence" value="ECO:0007669"/>
    <property type="project" value="UniProtKB-KW"/>
</dbReference>
<dbReference type="InterPro" id="IPR011761">
    <property type="entry name" value="ATP-grasp"/>
</dbReference>
<comment type="similarity">
    <text evidence="5">In the N-terminal section; belongs to the acetate CoA ligase alpha subunit family.</text>
</comment>
<dbReference type="GO" id="GO:0005524">
    <property type="term" value="F:ATP binding"/>
    <property type="evidence" value="ECO:0007669"/>
    <property type="project" value="UniProtKB-UniRule"/>
</dbReference>
<keyword evidence="9" id="KW-1185">Reference proteome</keyword>
<dbReference type="InterPro" id="IPR003781">
    <property type="entry name" value="CoA-bd"/>
</dbReference>
<keyword evidence="3 6" id="KW-0547">Nucleotide-binding</keyword>
<dbReference type="Pfam" id="PF19045">
    <property type="entry name" value="Ligase_CoA_2"/>
    <property type="match status" value="1"/>
</dbReference>
<evidence type="ECO:0000256" key="1">
    <source>
        <dbReference type="ARBA" id="ARBA00022532"/>
    </source>
</evidence>
<gene>
    <name evidence="8" type="ORF">GCM10011534_38280</name>
</gene>
<feature type="domain" description="ATP-grasp" evidence="7">
    <location>
        <begin position="494"/>
        <end position="530"/>
    </location>
</feature>
<evidence type="ECO:0000256" key="6">
    <source>
        <dbReference type="PROSITE-ProRule" id="PRU00409"/>
    </source>
</evidence>
<dbReference type="InterPro" id="IPR051538">
    <property type="entry name" value="Acyl-CoA_Synth/Transferase"/>
</dbReference>
<dbReference type="InterPro" id="IPR032875">
    <property type="entry name" value="Succ_CoA_lig_flav_dom"/>
</dbReference>
<dbReference type="PANTHER" id="PTHR43334:SF1">
    <property type="entry name" value="3-HYDROXYPROPIONATE--COA LIGASE [ADP-FORMING]"/>
    <property type="match status" value="1"/>
</dbReference>
<dbReference type="Gene3D" id="3.40.50.261">
    <property type="entry name" value="Succinyl-CoA synthetase domains"/>
    <property type="match status" value="2"/>
</dbReference>
<dbReference type="InterPro" id="IPR036291">
    <property type="entry name" value="NAD(P)-bd_dom_sf"/>
</dbReference>
<comment type="caution">
    <text evidence="8">The sequence shown here is derived from an EMBL/GenBank/DDBJ whole genome shotgun (WGS) entry which is preliminary data.</text>
</comment>
<dbReference type="InterPro" id="IPR016102">
    <property type="entry name" value="Succinyl-CoA_synth-like"/>
</dbReference>
<organism evidence="8 9">
    <name type="scientific">Pseudooceanicola nanhaiensis</name>
    <dbReference type="NCBI Taxonomy" id="375761"/>
    <lineage>
        <taxon>Bacteria</taxon>
        <taxon>Pseudomonadati</taxon>
        <taxon>Pseudomonadota</taxon>
        <taxon>Alphaproteobacteria</taxon>
        <taxon>Rhodobacterales</taxon>
        <taxon>Paracoccaceae</taxon>
        <taxon>Pseudooceanicola</taxon>
    </lineage>
</organism>
<dbReference type="InterPro" id="IPR013815">
    <property type="entry name" value="ATP_grasp_subdomain_1"/>
</dbReference>
<dbReference type="Pfam" id="PF13549">
    <property type="entry name" value="ATP-grasp_5"/>
    <property type="match status" value="1"/>
</dbReference>
<accession>A0A917WKV6</accession>
<keyword evidence="1" id="KW-0816">Tricarboxylic acid cycle</keyword>
<dbReference type="SUPFAM" id="SSF52210">
    <property type="entry name" value="Succinyl-CoA synthetase domains"/>
    <property type="match status" value="2"/>
</dbReference>
<dbReference type="SMART" id="SM00881">
    <property type="entry name" value="CoA_binding"/>
    <property type="match status" value="1"/>
</dbReference>
<dbReference type="GO" id="GO:0043758">
    <property type="term" value="F:acetate-CoA ligase (ADP-forming) activity"/>
    <property type="evidence" value="ECO:0007669"/>
    <property type="project" value="InterPro"/>
</dbReference>
<dbReference type="PROSITE" id="PS50975">
    <property type="entry name" value="ATP_GRASP"/>
    <property type="match status" value="1"/>
</dbReference>
<dbReference type="Gene3D" id="3.30.1490.20">
    <property type="entry name" value="ATP-grasp fold, A domain"/>
    <property type="match status" value="1"/>
</dbReference>
<name>A0A917WKV6_9RHOB</name>
<reference evidence="8" key="2">
    <citation type="submission" date="2020-09" db="EMBL/GenBank/DDBJ databases">
        <authorList>
            <person name="Sun Q."/>
            <person name="Zhou Y."/>
        </authorList>
    </citation>
    <scope>NUCLEOTIDE SEQUENCE</scope>
    <source>
        <strain evidence="8">CGMCC 1.6293</strain>
    </source>
</reference>
<dbReference type="Pfam" id="PF13607">
    <property type="entry name" value="Succ_CoA_lig"/>
    <property type="match status" value="1"/>
</dbReference>
<evidence type="ECO:0000256" key="3">
    <source>
        <dbReference type="ARBA" id="ARBA00022741"/>
    </source>
</evidence>
<proteinExistence type="inferred from homology"/>
<dbReference type="Pfam" id="PF13380">
    <property type="entry name" value="CoA_binding_2"/>
    <property type="match status" value="1"/>
</dbReference>
<evidence type="ECO:0000256" key="2">
    <source>
        <dbReference type="ARBA" id="ARBA00022598"/>
    </source>
</evidence>
<dbReference type="InterPro" id="IPR043938">
    <property type="entry name" value="Ligase_CoA_dom"/>
</dbReference>
<sequence>MSIETTLGRGLDSIFRPGSIAVIGASVDHRKTGGRPVHLLKMHGYAGRILPVNPKGGEIQGLQGYTSVAELPEVPELALIAVPGAGALEAARDCAERGVPAAIVLSAGFAEQGPEGVARQAELKAIADRSGMRVLGPNCLGTVSVPERAIGTFSVALETAMPAEGPVAIVSQSGNVGSLAMKMLGQSGAGISRFLASGNECDVDIADAIAWCAGDAATKVILCCMETCRDAGRLTRALDMARAADKPVIVLKMGASDAGQAAAMSHTGGLAGSDRVFDAVFAAHGAVRVRSLEMLVQFGSAVAALGARRISDRPSVSVIAASGGFGIMMADAAEAQGVTLNRTGPAAQEKIRAVLPLASSVNPVDATAQMSASPETFEALVSAICEDDANEVVCVMMALGLEVPRLRDVYMNALASLRARFPDRVIVACVAGPDDALRALNGIGIVTFPTIDAMMEGVAAIGRLSGAGADNAPAARIDAAPLDRAAVTNEAGAKRVLGAAGVRFPQEIVATSAKEASNAAQKVGMPVAMKILSADIQHKSDIGGVELGVTGAEAAAAYDRILAAARQHAPEARIDGVLVAPMILGGTELILGTTTDPIFGPVVMVGLGGIFAEVFRDTALRVAPVTLPEAHEMLRALKSFPLLDGARGRPKADVESAAQAIVALSEFAVRHASDVAEIDINPLLVRDAGQGAIALDALIVPHGDTKAEAAE</sequence>
<dbReference type="Gene3D" id="3.30.470.20">
    <property type="entry name" value="ATP-grasp fold, B domain"/>
    <property type="match status" value="1"/>
</dbReference>
<evidence type="ECO:0000259" key="7">
    <source>
        <dbReference type="PROSITE" id="PS50975"/>
    </source>
</evidence>
<evidence type="ECO:0000313" key="9">
    <source>
        <dbReference type="Proteomes" id="UP000649829"/>
    </source>
</evidence>
<protein>
    <submittedName>
        <fullName evidence="8">6-carboxyhexanoate--CoA ligase</fullName>
    </submittedName>
</protein>